<evidence type="ECO:0000313" key="7">
    <source>
        <dbReference type="Proteomes" id="UP001470230"/>
    </source>
</evidence>
<reference evidence="5 7" key="1">
    <citation type="submission" date="2024-04" db="EMBL/GenBank/DDBJ databases">
        <title>Tritrichomonas musculus Genome.</title>
        <authorList>
            <person name="Alves-Ferreira E."/>
            <person name="Grigg M."/>
            <person name="Lorenzi H."/>
            <person name="Galac M."/>
        </authorList>
    </citation>
    <scope>NUCLEOTIDE SEQUENCE [LARGE SCALE GENOMIC DNA]</scope>
    <source>
        <strain evidence="5 7">EAF2021</strain>
    </source>
</reference>
<comment type="caution">
    <text evidence="5">The sequence shown here is derived from an EMBL/GenBank/DDBJ whole genome shotgun (WGS) entry which is preliminary data.</text>
</comment>
<evidence type="ECO:0000259" key="2">
    <source>
        <dbReference type="PROSITE" id="PS51479"/>
    </source>
</evidence>
<accession>A0ABR2HTD0</accession>
<feature type="domain" description="RTR1-type" evidence="2">
    <location>
        <begin position="20"/>
        <end position="89"/>
    </location>
</feature>
<dbReference type="EMBL" id="JAPFFF010000023">
    <property type="protein sequence ID" value="KAK8852337.1"/>
    <property type="molecule type" value="Genomic_DNA"/>
</dbReference>
<evidence type="ECO:0000256" key="1">
    <source>
        <dbReference type="PROSITE-ProRule" id="PRU00812"/>
    </source>
</evidence>
<dbReference type="EMBL" id="JAPFFF010000006">
    <property type="protein sequence ID" value="KAK8886795.1"/>
    <property type="molecule type" value="Genomic_DNA"/>
</dbReference>
<protein>
    <recommendedName>
        <fullName evidence="2">RTR1-type domain-containing protein</fullName>
    </recommendedName>
</protein>
<comment type="similarity">
    <text evidence="1">Belongs to the RPAP2 family.</text>
</comment>
<organism evidence="5 7">
    <name type="scientific">Tritrichomonas musculus</name>
    <dbReference type="NCBI Taxonomy" id="1915356"/>
    <lineage>
        <taxon>Eukaryota</taxon>
        <taxon>Metamonada</taxon>
        <taxon>Parabasalia</taxon>
        <taxon>Tritrichomonadida</taxon>
        <taxon>Tritrichomonadidae</taxon>
        <taxon>Tritrichomonas</taxon>
    </lineage>
</organism>
<dbReference type="InterPro" id="IPR038534">
    <property type="entry name" value="Rtr1/RPAP2_sf"/>
</dbReference>
<keyword evidence="7" id="KW-1185">Reference proteome</keyword>
<proteinExistence type="inferred from homology"/>
<dbReference type="InterPro" id="IPR007308">
    <property type="entry name" value="Rtr1/RPAP2_dom"/>
</dbReference>
<evidence type="ECO:0000313" key="5">
    <source>
        <dbReference type="EMBL" id="KAK8852337.1"/>
    </source>
</evidence>
<name>A0ABR2HTD0_9EUKA</name>
<sequence>MEDLQLYASFCEPIVSDETLMNPLITPQMYKDLIEERNSSEGLCAWCKCPHHIKYNDDTKGPVFCSTDCQFYSQQFLASLSKPSPKISVVGPIVEKFSEQRPPVPLKSCKPDDIEGHRVRIGPYRDNLNEIEKWFGGFPVATLNGLTPDQEAVFELVNKTLRPFGVTFNKNTDTLFYFGNMNIGNVKAITEADEVLQKAFSIAIFDLLSQQDISPLLKSNNITVALYDDIFDIVSQGSEDSVI</sequence>
<dbReference type="PROSITE" id="PS51479">
    <property type="entry name" value="ZF_RTR1"/>
    <property type="match status" value="1"/>
</dbReference>
<gene>
    <name evidence="5" type="ORF">M9Y10_017311</name>
    <name evidence="6" type="ORF">M9Y10_037828</name>
    <name evidence="4" type="ORF">M9Y10_040000</name>
    <name evidence="3" type="ORF">M9Y10_040488</name>
</gene>
<dbReference type="EMBL" id="JAPFFF010000668">
    <property type="protein sequence ID" value="KAK8833758.1"/>
    <property type="molecule type" value="Genomic_DNA"/>
</dbReference>
<dbReference type="Proteomes" id="UP001470230">
    <property type="component" value="Unassembled WGS sequence"/>
</dbReference>
<evidence type="ECO:0000313" key="4">
    <source>
        <dbReference type="EMBL" id="KAK8833874.1"/>
    </source>
</evidence>
<evidence type="ECO:0000313" key="6">
    <source>
        <dbReference type="EMBL" id="KAK8886795.1"/>
    </source>
</evidence>
<dbReference type="EMBL" id="JAPFFF010000616">
    <property type="protein sequence ID" value="KAK8833874.1"/>
    <property type="molecule type" value="Genomic_DNA"/>
</dbReference>
<evidence type="ECO:0000313" key="3">
    <source>
        <dbReference type="EMBL" id="KAK8833758.1"/>
    </source>
</evidence>
<dbReference type="Gene3D" id="1.25.40.820">
    <property type="match status" value="1"/>
</dbReference>